<proteinExistence type="predicted"/>
<gene>
    <name evidence="2" type="ORF">G6F51_009472</name>
</gene>
<feature type="compositionally biased region" description="Low complexity" evidence="1">
    <location>
        <begin position="372"/>
        <end position="381"/>
    </location>
</feature>
<dbReference type="EMBL" id="JAANIT010001743">
    <property type="protein sequence ID" value="KAG1538912.1"/>
    <property type="molecule type" value="Genomic_DNA"/>
</dbReference>
<evidence type="ECO:0000313" key="2">
    <source>
        <dbReference type="EMBL" id="KAG1538912.1"/>
    </source>
</evidence>
<feature type="region of interest" description="Disordered" evidence="1">
    <location>
        <begin position="259"/>
        <end position="305"/>
    </location>
</feature>
<dbReference type="OrthoDB" id="2289035at2759"/>
<sequence length="496" mass="56370">MKRNLFSHNPIQLAAISNFKLAQLTFAPPHLDSLRKTAVIKNMLESVYSNTPPEWLQQMTRWKFFTPESLEEMTQEGLEMIFAQYAQTIEAFRPVKENIIPPYVDMFIEDIEPEDEDMEQKKTYSTDSSCSSIFSQPNTTLANELVESAVDKPLPNNRKSVRLSWTSDTGITSGAISQNLANEIMSLFDMDFSVDIKIDTAPKLPELPFKHKAKQHRLSQDMLTSLLPEFEKIAYDHSSERSELDQRLYLEQKPMRIIQSVPQRSSSLKHRQEHMNNRVKPQVRVDQKMESSVNYPLSPPATPNIEKSLSRKKSLLKLASLVTKKSKKQQNSADDDDESVSRKASTSTVTSSTSSWSCVSESERRHKPLPETPRSPTSPEENSIKKKTYTKKKKRKSVVVMEKTMSKRKSNLLLNPTGDPIVEEKLTLSRSKSAFIKLGGGLKPKKSKQAKKAVTNRSFEEESKDIYSGSNTSQHSFVKRMASFMKPSRSSKPVEA</sequence>
<dbReference type="Proteomes" id="UP000717996">
    <property type="component" value="Unassembled WGS sequence"/>
</dbReference>
<feature type="region of interest" description="Disordered" evidence="1">
    <location>
        <begin position="447"/>
        <end position="472"/>
    </location>
</feature>
<evidence type="ECO:0000313" key="3">
    <source>
        <dbReference type="Proteomes" id="UP000717996"/>
    </source>
</evidence>
<dbReference type="AlphaFoldDB" id="A0A9P6Y3V4"/>
<comment type="caution">
    <text evidence="2">The sequence shown here is derived from an EMBL/GenBank/DDBJ whole genome shotgun (WGS) entry which is preliminary data.</text>
</comment>
<name>A0A9P6Y3V4_RHIOR</name>
<feature type="compositionally biased region" description="Low complexity" evidence="1">
    <location>
        <begin position="342"/>
        <end position="360"/>
    </location>
</feature>
<organism evidence="2 3">
    <name type="scientific">Rhizopus oryzae</name>
    <name type="common">Mucormycosis agent</name>
    <name type="synonym">Rhizopus arrhizus var. delemar</name>
    <dbReference type="NCBI Taxonomy" id="64495"/>
    <lineage>
        <taxon>Eukaryota</taxon>
        <taxon>Fungi</taxon>
        <taxon>Fungi incertae sedis</taxon>
        <taxon>Mucoromycota</taxon>
        <taxon>Mucoromycotina</taxon>
        <taxon>Mucoromycetes</taxon>
        <taxon>Mucorales</taxon>
        <taxon>Mucorineae</taxon>
        <taxon>Rhizopodaceae</taxon>
        <taxon>Rhizopus</taxon>
    </lineage>
</organism>
<accession>A0A9P6Y3V4</accession>
<feature type="region of interest" description="Disordered" evidence="1">
    <location>
        <begin position="323"/>
        <end position="398"/>
    </location>
</feature>
<feature type="compositionally biased region" description="Basic residues" evidence="1">
    <location>
        <begin position="385"/>
        <end position="397"/>
    </location>
</feature>
<reference evidence="2" key="1">
    <citation type="journal article" date="2020" name="Microb. Genom.">
        <title>Genetic diversity of clinical and environmental Mucorales isolates obtained from an investigation of mucormycosis cases among solid organ transplant recipients.</title>
        <authorList>
            <person name="Nguyen M.H."/>
            <person name="Kaul D."/>
            <person name="Muto C."/>
            <person name="Cheng S.J."/>
            <person name="Richter R.A."/>
            <person name="Bruno V.M."/>
            <person name="Liu G."/>
            <person name="Beyhan S."/>
            <person name="Sundermann A.J."/>
            <person name="Mounaud S."/>
            <person name="Pasculle A.W."/>
            <person name="Nierman W.C."/>
            <person name="Driscoll E."/>
            <person name="Cumbie R."/>
            <person name="Clancy C.J."/>
            <person name="Dupont C.L."/>
        </authorList>
    </citation>
    <scope>NUCLEOTIDE SEQUENCE</scope>
    <source>
        <strain evidence="2">GL16</strain>
    </source>
</reference>
<protein>
    <submittedName>
        <fullName evidence="2">Uncharacterized protein</fullName>
    </submittedName>
</protein>
<evidence type="ECO:0000256" key="1">
    <source>
        <dbReference type="SAM" id="MobiDB-lite"/>
    </source>
</evidence>